<dbReference type="Proteomes" id="UP000186819">
    <property type="component" value="Unassembled WGS sequence"/>
</dbReference>
<evidence type="ECO:0000313" key="1">
    <source>
        <dbReference type="EMBL" id="SIP87769.1"/>
    </source>
</evidence>
<dbReference type="AlphaFoldDB" id="A0A1N6N6T7"/>
<reference evidence="2" key="1">
    <citation type="submission" date="2017-01" db="EMBL/GenBank/DDBJ databases">
        <authorList>
            <person name="Varghese N."/>
            <person name="Submissions S."/>
        </authorList>
    </citation>
    <scope>NUCLEOTIDE SEQUENCE [LARGE SCALE GENOMIC DNA]</scope>
    <source>
        <strain evidence="2">ATCC 51758</strain>
    </source>
</reference>
<accession>A0A1N6N6T7</accession>
<keyword evidence="2" id="KW-1185">Reference proteome</keyword>
<gene>
    <name evidence="1" type="ORF">SAMN05421829_101128</name>
</gene>
<evidence type="ECO:0000313" key="2">
    <source>
        <dbReference type="Proteomes" id="UP000186819"/>
    </source>
</evidence>
<dbReference type="STRING" id="34027.SAMN05421829_101128"/>
<protein>
    <submittedName>
        <fullName evidence="1">Uncharacterized protein</fullName>
    </submittedName>
</protein>
<proteinExistence type="predicted"/>
<name>A0A1N6N6T7_9RHOO</name>
<dbReference type="EMBL" id="FTMD01000001">
    <property type="protein sequence ID" value="SIP87769.1"/>
    <property type="molecule type" value="Genomic_DNA"/>
</dbReference>
<organism evidence="1 2">
    <name type="scientific">Aromatoleum tolulyticum</name>
    <dbReference type="NCBI Taxonomy" id="34027"/>
    <lineage>
        <taxon>Bacteria</taxon>
        <taxon>Pseudomonadati</taxon>
        <taxon>Pseudomonadota</taxon>
        <taxon>Betaproteobacteria</taxon>
        <taxon>Rhodocyclales</taxon>
        <taxon>Rhodocyclaceae</taxon>
        <taxon>Aromatoleum</taxon>
    </lineage>
</organism>
<sequence length="75" mass="8487">MKQPSDLRAALHHGIAKTVPRKVAVLPEVELHGRGSSDLDACQFFVVDEVSYRHFNIDFQTSNRNHDEVWSEIAA</sequence>